<dbReference type="Gene3D" id="1.20.1050.10">
    <property type="match status" value="1"/>
</dbReference>
<evidence type="ECO:0000256" key="6">
    <source>
        <dbReference type="ARBA" id="ARBA00023128"/>
    </source>
</evidence>
<keyword evidence="5" id="KW-0653">Protein transport</keyword>
<keyword evidence="3" id="KW-0813">Transport</keyword>
<dbReference type="EMBL" id="JARPUR010000002">
    <property type="protein sequence ID" value="KAK4881847.1"/>
    <property type="molecule type" value="Genomic_DNA"/>
</dbReference>
<protein>
    <recommendedName>
        <fullName evidence="12">Metaxin</fullName>
    </recommendedName>
</protein>
<name>A0AAN7PBK5_9COLE</name>
<evidence type="ECO:0000256" key="4">
    <source>
        <dbReference type="ARBA" id="ARBA00022787"/>
    </source>
</evidence>
<dbReference type="Pfam" id="PF10568">
    <property type="entry name" value="Tom37"/>
    <property type="match status" value="1"/>
</dbReference>
<keyword evidence="11" id="KW-1185">Reference proteome</keyword>
<dbReference type="InterPro" id="IPR050931">
    <property type="entry name" value="Mito_Protein_Transport_Metaxin"/>
</dbReference>
<dbReference type="SUPFAM" id="SSF47616">
    <property type="entry name" value="GST C-terminal domain-like"/>
    <property type="match status" value="1"/>
</dbReference>
<dbReference type="InterPro" id="IPR033468">
    <property type="entry name" value="Metaxin_GST"/>
</dbReference>
<dbReference type="GO" id="GO:0007005">
    <property type="term" value="P:mitochondrion organization"/>
    <property type="evidence" value="ECO:0007669"/>
    <property type="project" value="TreeGrafter"/>
</dbReference>
<dbReference type="CDD" id="cd03078">
    <property type="entry name" value="GST_N_Metaxin1_like"/>
    <property type="match status" value="1"/>
</dbReference>
<comment type="caution">
    <text evidence="10">The sequence shown here is derived from an EMBL/GenBank/DDBJ whole genome shotgun (WGS) entry which is preliminary data.</text>
</comment>
<dbReference type="GO" id="GO:0015031">
    <property type="term" value="P:protein transport"/>
    <property type="evidence" value="ECO:0007669"/>
    <property type="project" value="UniProtKB-KW"/>
</dbReference>
<proteinExistence type="inferred from homology"/>
<keyword evidence="6" id="KW-0496">Mitochondrion</keyword>
<comment type="similarity">
    <text evidence="2">Belongs to the metaxin family.</text>
</comment>
<accession>A0AAN7PBK5</accession>
<evidence type="ECO:0000313" key="11">
    <source>
        <dbReference type="Proteomes" id="UP001353858"/>
    </source>
</evidence>
<keyword evidence="7" id="KW-0472">Membrane</keyword>
<dbReference type="GO" id="GO:0001401">
    <property type="term" value="C:SAM complex"/>
    <property type="evidence" value="ECO:0007669"/>
    <property type="project" value="InterPro"/>
</dbReference>
<reference evidence="11" key="1">
    <citation type="submission" date="2023-01" db="EMBL/GenBank/DDBJ databases">
        <title>Key to firefly adult light organ development and bioluminescence: homeobox transcription factors regulate luciferase expression and transportation to peroxisome.</title>
        <authorList>
            <person name="Fu X."/>
        </authorList>
    </citation>
    <scope>NUCLEOTIDE SEQUENCE [LARGE SCALE GENOMIC DNA]</scope>
</reference>
<dbReference type="Pfam" id="PF17171">
    <property type="entry name" value="GST_C_6"/>
    <property type="match status" value="1"/>
</dbReference>
<dbReference type="AlphaFoldDB" id="A0AAN7PBK5"/>
<organism evidence="10 11">
    <name type="scientific">Aquatica leii</name>
    <dbReference type="NCBI Taxonomy" id="1421715"/>
    <lineage>
        <taxon>Eukaryota</taxon>
        <taxon>Metazoa</taxon>
        <taxon>Ecdysozoa</taxon>
        <taxon>Arthropoda</taxon>
        <taxon>Hexapoda</taxon>
        <taxon>Insecta</taxon>
        <taxon>Pterygota</taxon>
        <taxon>Neoptera</taxon>
        <taxon>Endopterygota</taxon>
        <taxon>Coleoptera</taxon>
        <taxon>Polyphaga</taxon>
        <taxon>Elateriformia</taxon>
        <taxon>Elateroidea</taxon>
        <taxon>Lampyridae</taxon>
        <taxon>Luciolinae</taxon>
        <taxon>Aquatica</taxon>
    </lineage>
</organism>
<dbReference type="Proteomes" id="UP001353858">
    <property type="component" value="Unassembled WGS sequence"/>
</dbReference>
<keyword evidence="4" id="KW-1000">Mitochondrion outer membrane</keyword>
<evidence type="ECO:0008006" key="12">
    <source>
        <dbReference type="Google" id="ProtNLM"/>
    </source>
</evidence>
<evidence type="ECO:0000256" key="2">
    <source>
        <dbReference type="ARBA" id="ARBA00009170"/>
    </source>
</evidence>
<evidence type="ECO:0000313" key="10">
    <source>
        <dbReference type="EMBL" id="KAK4881847.1"/>
    </source>
</evidence>
<evidence type="ECO:0000259" key="8">
    <source>
        <dbReference type="Pfam" id="PF10568"/>
    </source>
</evidence>
<evidence type="ECO:0000256" key="1">
    <source>
        <dbReference type="ARBA" id="ARBA00004294"/>
    </source>
</evidence>
<evidence type="ECO:0000256" key="7">
    <source>
        <dbReference type="ARBA" id="ARBA00023136"/>
    </source>
</evidence>
<dbReference type="InterPro" id="IPR036282">
    <property type="entry name" value="Glutathione-S-Trfase_C_sf"/>
</dbReference>
<dbReference type="PANTHER" id="PTHR12289:SF41">
    <property type="entry name" value="FAILED AXON CONNECTIONS-RELATED"/>
    <property type="match status" value="1"/>
</dbReference>
<evidence type="ECO:0000259" key="9">
    <source>
        <dbReference type="Pfam" id="PF17171"/>
    </source>
</evidence>
<sequence>MELWVWVGDFGLVSINSECISTVAYIKLTKAPVKIHFSRNPYNLLSGEYPIFRHKQVTLYNYSDIINYLKKHNYNMDSKLSSKQVSKSYTLTNMIMASLRPLLEYTFWINNCNYKRLTSAWYYNVVIFPFNHIYSSNRRKLAYGLVENTCQCMDRIENVLQQEAEDCLLCLSYALEKNEYFFGDKPTSLDAVVFAYIVPAIKIPFPINPLLKALDSHPFLKRFIKRFNEKIFDKVEQNNKYLNYTKSGLNMKYDEDEETPMSWSSKILIMGTAVCAMVLYAMSKDIIDFSKWNYVLVSS</sequence>
<comment type="subcellular location">
    <subcellularLocation>
        <location evidence="1">Mitochondrion outer membrane</location>
    </subcellularLocation>
</comment>
<evidence type="ECO:0000256" key="5">
    <source>
        <dbReference type="ARBA" id="ARBA00022927"/>
    </source>
</evidence>
<gene>
    <name evidence="10" type="ORF">RN001_005166</name>
</gene>
<evidence type="ECO:0000256" key="3">
    <source>
        <dbReference type="ARBA" id="ARBA00022448"/>
    </source>
</evidence>
<dbReference type="InterPro" id="IPR019564">
    <property type="entry name" value="Sam37/metaxin_N"/>
</dbReference>
<feature type="domain" description="Metaxin glutathione S-transferase" evidence="9">
    <location>
        <begin position="164"/>
        <end position="226"/>
    </location>
</feature>
<dbReference type="PANTHER" id="PTHR12289">
    <property type="entry name" value="METAXIN RELATED"/>
    <property type="match status" value="1"/>
</dbReference>
<feature type="domain" description="Mitochondrial outer membrane transport complex Sam37/metaxin N-terminal" evidence="8">
    <location>
        <begin position="19"/>
        <end position="139"/>
    </location>
</feature>